<evidence type="ECO:0008006" key="4">
    <source>
        <dbReference type="Google" id="ProtNLM"/>
    </source>
</evidence>
<keyword evidence="1" id="KW-0472">Membrane</keyword>
<feature type="transmembrane region" description="Helical" evidence="1">
    <location>
        <begin position="60"/>
        <end position="79"/>
    </location>
</feature>
<accession>A0ABY6Z727</accession>
<keyword evidence="1" id="KW-0812">Transmembrane</keyword>
<organism evidence="2 3">
    <name type="scientific">Alicyclobacillus dauci</name>
    <dbReference type="NCBI Taxonomy" id="1475485"/>
    <lineage>
        <taxon>Bacteria</taxon>
        <taxon>Bacillati</taxon>
        <taxon>Bacillota</taxon>
        <taxon>Bacilli</taxon>
        <taxon>Bacillales</taxon>
        <taxon>Alicyclobacillaceae</taxon>
        <taxon>Alicyclobacillus</taxon>
    </lineage>
</organism>
<name>A0ABY6Z727_9BACL</name>
<feature type="transmembrane region" description="Helical" evidence="1">
    <location>
        <begin position="86"/>
        <end position="105"/>
    </location>
</feature>
<dbReference type="RefSeq" id="WP_268046283.1">
    <property type="nucleotide sequence ID" value="NZ_CP104064.1"/>
</dbReference>
<evidence type="ECO:0000256" key="1">
    <source>
        <dbReference type="SAM" id="Phobius"/>
    </source>
</evidence>
<proteinExistence type="predicted"/>
<sequence length="138" mass="15371">MLLFLTLPIALIDTILLYQLMSRREINRADSATRQQMLNSSLMRFSFAVQLVIELTTGNKTVGCITSFIFGILAGLLTTADVNLNVMAEILMNVFMGISMGVFLIGHLSLLLTVLLIAPILLSSTLTFLHTRKQLRRK</sequence>
<keyword evidence="1" id="KW-1133">Transmembrane helix</keyword>
<evidence type="ECO:0000313" key="2">
    <source>
        <dbReference type="EMBL" id="WAH38697.1"/>
    </source>
</evidence>
<gene>
    <name evidence="2" type="ORF">NZD86_09545</name>
</gene>
<protein>
    <recommendedName>
        <fullName evidence="4">YibE/F-like protein</fullName>
    </recommendedName>
</protein>
<dbReference type="EMBL" id="CP104064">
    <property type="protein sequence ID" value="WAH38697.1"/>
    <property type="molecule type" value="Genomic_DNA"/>
</dbReference>
<dbReference type="Proteomes" id="UP001164803">
    <property type="component" value="Chromosome"/>
</dbReference>
<reference evidence="2" key="1">
    <citation type="submission" date="2022-08" db="EMBL/GenBank/DDBJ databases">
        <title>Alicyclobacillus dauci DSM2870, complete genome.</title>
        <authorList>
            <person name="Wang Q."/>
            <person name="Cai R."/>
            <person name="Wang Z."/>
        </authorList>
    </citation>
    <scope>NUCLEOTIDE SEQUENCE</scope>
    <source>
        <strain evidence="2">DSM 28700</strain>
    </source>
</reference>
<feature type="transmembrane region" description="Helical" evidence="1">
    <location>
        <begin position="111"/>
        <end position="129"/>
    </location>
</feature>
<evidence type="ECO:0000313" key="3">
    <source>
        <dbReference type="Proteomes" id="UP001164803"/>
    </source>
</evidence>
<keyword evidence="3" id="KW-1185">Reference proteome</keyword>